<evidence type="ECO:0000259" key="6">
    <source>
        <dbReference type="PROSITE" id="PS51123"/>
    </source>
</evidence>
<dbReference type="InterPro" id="IPR006665">
    <property type="entry name" value="OmpA-like"/>
</dbReference>
<feature type="chain" id="PRO_5037520589" evidence="5">
    <location>
        <begin position="21"/>
        <end position="731"/>
    </location>
</feature>
<sequence length="731" mass="82342">MKLTSLLIINLLALSISAQSQTYKNKLDSLINSFRVEQASKAYDNLAYAKAIRRYEPMYQKGYLADSLKGQLAQAYLKVNETLKAETIYAAIDKADLKGDDLFFYAQALKYNGKYAEADRCMARYLDSHQDDSRAVRQNNALPTIQKILSEERYLIEEVDFNSAQSDFGAVVVGDKVAFTSAREVDVVIRREYAWKETPYLNVFSAPIKEHSYGSPKLFSTDLKSMYHDGPVSISADGSVLYITRNTFNNLIGKKGGDGTNHLTLMTAQRQSDGTWSKPESLPFNNANYSTGHGFITKDNQRLYFASDREGGQGGSDIWYVKRTTDGWTEPINLGAEVNTEGDEMFPFIDDENKLYFASNGHLGLGGLDLFVASEKNGTYQVHNMGYPINSEKDDFSLFLSEDGINGYFASNRDGGKGDDDIYRFKILNAVSFRKHLKSRLLDKNTRQIIAHTPVQLKDIDGHIIKELVSDAEGMIETELPLEMTDVTLAVDAVDYYPYADEVDVSQDVDEHEMELIPLPVYGIYGNVFLLPDLTPIPEVSLIAEAQSSDRKSLVSNSDGTFKMKLEPDTDYDLVFTKKEYFTRRVQYSTVGRDTGYVNVNEFLELEMQKAEVGKSIEIEILYDLGKWNIREDAATELDDMIQFLHDNPTIKIELGSHTDARGSRTSNQILSQRRAESAVKYMVERGIAANRIQAKGYGETRLKNRCADGVTCSEEEHQANRRSEVTIIEM</sequence>
<dbReference type="PANTHER" id="PTHR30329:SF21">
    <property type="entry name" value="LIPOPROTEIN YIAD-RELATED"/>
    <property type="match status" value="1"/>
</dbReference>
<keyword evidence="3" id="KW-0998">Cell outer membrane</keyword>
<dbReference type="Pfam" id="PF07676">
    <property type="entry name" value="PD40"/>
    <property type="match status" value="3"/>
</dbReference>
<dbReference type="SUPFAM" id="SSF82171">
    <property type="entry name" value="DPP6 N-terminal domain-like"/>
    <property type="match status" value="1"/>
</dbReference>
<organism evidence="7 8">
    <name type="scientific">Carboxylicivirga sediminis</name>
    <dbReference type="NCBI Taxonomy" id="2006564"/>
    <lineage>
        <taxon>Bacteria</taxon>
        <taxon>Pseudomonadati</taxon>
        <taxon>Bacteroidota</taxon>
        <taxon>Bacteroidia</taxon>
        <taxon>Marinilabiliales</taxon>
        <taxon>Marinilabiliaceae</taxon>
        <taxon>Carboxylicivirga</taxon>
    </lineage>
</organism>
<dbReference type="PRINTS" id="PR01021">
    <property type="entry name" value="OMPADOMAIN"/>
</dbReference>
<dbReference type="Proteomes" id="UP000679220">
    <property type="component" value="Unassembled WGS sequence"/>
</dbReference>
<reference evidence="7" key="1">
    <citation type="journal article" date="2018" name="Int. J. Syst. Evol. Microbiol.">
        <title>Carboxylicivirga sediminis sp. nov., isolated from coastal sediment.</title>
        <authorList>
            <person name="Wang F.Q."/>
            <person name="Ren L.H."/>
            <person name="Zou R.J."/>
            <person name="Sun Y.Z."/>
            <person name="Liu X.J."/>
            <person name="Jiang F."/>
            <person name="Liu L.J."/>
        </authorList>
    </citation>
    <scope>NUCLEOTIDE SEQUENCE</scope>
    <source>
        <strain evidence="7">JR1</strain>
    </source>
</reference>
<dbReference type="CDD" id="cd07185">
    <property type="entry name" value="OmpA_C-like"/>
    <property type="match status" value="1"/>
</dbReference>
<keyword evidence="8" id="KW-1185">Reference proteome</keyword>
<proteinExistence type="predicted"/>
<feature type="signal peptide" evidence="5">
    <location>
        <begin position="1"/>
        <end position="20"/>
    </location>
</feature>
<evidence type="ECO:0000256" key="4">
    <source>
        <dbReference type="PROSITE-ProRule" id="PRU00473"/>
    </source>
</evidence>
<dbReference type="AlphaFoldDB" id="A0A941F204"/>
<dbReference type="InterPro" id="IPR006664">
    <property type="entry name" value="OMP_bac"/>
</dbReference>
<keyword evidence="2 4" id="KW-0472">Membrane</keyword>
<dbReference type="InterPro" id="IPR011659">
    <property type="entry name" value="WD40"/>
</dbReference>
<keyword evidence="5" id="KW-0732">Signal</keyword>
<accession>A0A941F204</accession>
<evidence type="ECO:0000313" key="8">
    <source>
        <dbReference type="Proteomes" id="UP000679220"/>
    </source>
</evidence>
<protein>
    <submittedName>
        <fullName evidence="7">OmpA family protein</fullName>
    </submittedName>
</protein>
<evidence type="ECO:0000256" key="1">
    <source>
        <dbReference type="ARBA" id="ARBA00004442"/>
    </source>
</evidence>
<evidence type="ECO:0000313" key="7">
    <source>
        <dbReference type="EMBL" id="MBR8535271.1"/>
    </source>
</evidence>
<dbReference type="Pfam" id="PF00691">
    <property type="entry name" value="OmpA"/>
    <property type="match status" value="1"/>
</dbReference>
<reference evidence="7" key="2">
    <citation type="submission" date="2021-04" db="EMBL/GenBank/DDBJ databases">
        <authorList>
            <person name="Zhang T."/>
            <person name="Zhang Y."/>
            <person name="Lu D."/>
            <person name="Zuo D."/>
            <person name="Du Z."/>
        </authorList>
    </citation>
    <scope>NUCLEOTIDE SEQUENCE</scope>
    <source>
        <strain evidence="7">JR1</strain>
    </source>
</reference>
<dbReference type="GO" id="GO:0009279">
    <property type="term" value="C:cell outer membrane"/>
    <property type="evidence" value="ECO:0007669"/>
    <property type="project" value="UniProtKB-SubCell"/>
</dbReference>
<dbReference type="RefSeq" id="WP_212189175.1">
    <property type="nucleotide sequence ID" value="NZ_JAGTAR010000008.1"/>
</dbReference>
<evidence type="ECO:0000256" key="2">
    <source>
        <dbReference type="ARBA" id="ARBA00023136"/>
    </source>
</evidence>
<evidence type="ECO:0000256" key="3">
    <source>
        <dbReference type="ARBA" id="ARBA00023237"/>
    </source>
</evidence>
<comment type="caution">
    <text evidence="7">The sequence shown here is derived from an EMBL/GenBank/DDBJ whole genome shotgun (WGS) entry which is preliminary data.</text>
</comment>
<name>A0A941F204_9BACT</name>
<comment type="subcellular location">
    <subcellularLocation>
        <location evidence="1">Cell outer membrane</location>
    </subcellularLocation>
</comment>
<dbReference type="SUPFAM" id="SSF103088">
    <property type="entry name" value="OmpA-like"/>
    <property type="match status" value="1"/>
</dbReference>
<dbReference type="InterPro" id="IPR036737">
    <property type="entry name" value="OmpA-like_sf"/>
</dbReference>
<gene>
    <name evidence="7" type="ORF">KDU71_06850</name>
</gene>
<dbReference type="InterPro" id="IPR050330">
    <property type="entry name" value="Bact_OuterMem_StrucFunc"/>
</dbReference>
<evidence type="ECO:0000256" key="5">
    <source>
        <dbReference type="SAM" id="SignalP"/>
    </source>
</evidence>
<dbReference type="Gene3D" id="3.30.1330.60">
    <property type="entry name" value="OmpA-like domain"/>
    <property type="match status" value="1"/>
</dbReference>
<dbReference type="PANTHER" id="PTHR30329">
    <property type="entry name" value="STATOR ELEMENT OF FLAGELLAR MOTOR COMPLEX"/>
    <property type="match status" value="1"/>
</dbReference>
<feature type="domain" description="OmpA-like" evidence="6">
    <location>
        <begin position="610"/>
        <end position="731"/>
    </location>
</feature>
<dbReference type="EMBL" id="JAGTAR010000008">
    <property type="protein sequence ID" value="MBR8535271.1"/>
    <property type="molecule type" value="Genomic_DNA"/>
</dbReference>
<dbReference type="PROSITE" id="PS51123">
    <property type="entry name" value="OMPA_2"/>
    <property type="match status" value="1"/>
</dbReference>